<dbReference type="Pfam" id="PF04002">
    <property type="entry name" value="RadC"/>
    <property type="match status" value="1"/>
</dbReference>
<comment type="caution">
    <text evidence="2">The sequence shown here is derived from an EMBL/GenBank/DDBJ whole genome shotgun (WGS) entry which is preliminary data.</text>
</comment>
<evidence type="ECO:0000259" key="1">
    <source>
        <dbReference type="Pfam" id="PF04002"/>
    </source>
</evidence>
<dbReference type="EMBL" id="QAXS01000076">
    <property type="protein sequence ID" value="PTV92102.1"/>
    <property type="molecule type" value="Genomic_DNA"/>
</dbReference>
<dbReference type="InterPro" id="IPR025657">
    <property type="entry name" value="RadC_JAB"/>
</dbReference>
<dbReference type="Proteomes" id="UP000244089">
    <property type="component" value="Unassembled WGS sequence"/>
</dbReference>
<dbReference type="Gene3D" id="3.40.140.10">
    <property type="entry name" value="Cytidine Deaminase, domain 2"/>
    <property type="match status" value="1"/>
</dbReference>
<evidence type="ECO:0000313" key="3">
    <source>
        <dbReference type="Proteomes" id="UP000244089"/>
    </source>
</evidence>
<sequence>MKIDGEEEAVGMIALDRDDRLIGVVELMRGGDALQNIGTDDLFYKALRLEAYYIILGYNKADGLKVSSDDYEFNEFLVEEAKKFRIKIKDNLIISGRDYISIN</sequence>
<protein>
    <submittedName>
        <fullName evidence="2">RadC-like JAB domain-containing protein</fullName>
    </submittedName>
</protein>
<evidence type="ECO:0000313" key="2">
    <source>
        <dbReference type="EMBL" id="PTV92102.1"/>
    </source>
</evidence>
<accession>A0A2T5RF27</accession>
<name>A0A2T5RF27_9FIRM</name>
<organism evidence="2 3">
    <name type="scientific">Halanaerobium saccharolyticum</name>
    <dbReference type="NCBI Taxonomy" id="43595"/>
    <lineage>
        <taxon>Bacteria</taxon>
        <taxon>Bacillati</taxon>
        <taxon>Bacillota</taxon>
        <taxon>Clostridia</taxon>
        <taxon>Halanaerobiales</taxon>
        <taxon>Halanaerobiaceae</taxon>
        <taxon>Halanaerobium</taxon>
    </lineage>
</organism>
<feature type="domain" description="RadC-like JAB" evidence="1">
    <location>
        <begin position="6"/>
        <end position="102"/>
    </location>
</feature>
<gene>
    <name evidence="2" type="ORF">C8C76_1761</name>
</gene>
<reference evidence="2 3" key="1">
    <citation type="submission" date="2018-04" db="EMBL/GenBank/DDBJ databases">
        <title>Subsurface microbial communities from deep shales in Ohio and West Virginia, USA.</title>
        <authorList>
            <person name="Wrighton K."/>
        </authorList>
    </citation>
    <scope>NUCLEOTIDE SEQUENCE [LARGE SCALE GENOMIC DNA]</scope>
    <source>
        <strain evidence="2 3">WC1</strain>
    </source>
</reference>
<proteinExistence type="predicted"/>
<dbReference type="AlphaFoldDB" id="A0A2T5RF27"/>